<protein>
    <submittedName>
        <fullName evidence="9">Molybdopterin-guanine dinucleotide biosynthesis protein MobA</fullName>
    </submittedName>
</protein>
<evidence type="ECO:0000256" key="7">
    <source>
        <dbReference type="ARBA" id="ARBA00023150"/>
    </source>
</evidence>
<sequence>MKDVTVCILAGGKSSRFGKDKLSQNLYGKLLIEHVVEATKGFSEILIVGKFPDKFRHIKSIKFVLEPFTDFSPIYGIITGLRAAKNEKILFLPGDTPFLKAEVLKTFSREFPPAVISEGDNLHSLFFLISKFQICIVEKFLKSRKHKVFDLHYLMKSKRVDVRKFLHLDYQKKSLINLNTRKELYEVISR</sequence>
<keyword evidence="1" id="KW-0963">Cytoplasm</keyword>
<dbReference type="Pfam" id="PF12804">
    <property type="entry name" value="NTP_transf_3"/>
    <property type="match status" value="1"/>
</dbReference>
<dbReference type="OrthoDB" id="9788394at2"/>
<dbReference type="PANTHER" id="PTHR19136:SF81">
    <property type="entry name" value="MOLYBDENUM COFACTOR GUANYLYLTRANSFERASE"/>
    <property type="match status" value="1"/>
</dbReference>
<keyword evidence="3" id="KW-0479">Metal-binding</keyword>
<feature type="domain" description="MobA-like NTP transferase" evidence="8">
    <location>
        <begin position="7"/>
        <end position="112"/>
    </location>
</feature>
<evidence type="ECO:0000256" key="4">
    <source>
        <dbReference type="ARBA" id="ARBA00022741"/>
    </source>
</evidence>
<proteinExistence type="predicted"/>
<accession>F0S3P1</accession>
<dbReference type="AlphaFoldDB" id="F0S3P1"/>
<keyword evidence="10" id="KW-1185">Reference proteome</keyword>
<evidence type="ECO:0000256" key="3">
    <source>
        <dbReference type="ARBA" id="ARBA00022723"/>
    </source>
</evidence>
<evidence type="ECO:0000259" key="8">
    <source>
        <dbReference type="Pfam" id="PF12804"/>
    </source>
</evidence>
<organism evidence="9 10">
    <name type="scientific">Desulfurobacterium thermolithotrophum (strain DSM 11699 / BSA)</name>
    <dbReference type="NCBI Taxonomy" id="868864"/>
    <lineage>
        <taxon>Bacteria</taxon>
        <taxon>Pseudomonadati</taxon>
        <taxon>Aquificota</taxon>
        <taxon>Aquificia</taxon>
        <taxon>Desulfurobacteriales</taxon>
        <taxon>Desulfurobacteriaceae</taxon>
        <taxon>Desulfurobacterium</taxon>
    </lineage>
</organism>
<evidence type="ECO:0000256" key="1">
    <source>
        <dbReference type="ARBA" id="ARBA00022490"/>
    </source>
</evidence>
<dbReference type="eggNOG" id="COG0746">
    <property type="taxonomic scope" value="Bacteria"/>
</dbReference>
<reference evidence="10" key="2">
    <citation type="submission" date="2011-02" db="EMBL/GenBank/DDBJ databases">
        <title>The complete genome of Desulfurobacterium thermolithotrophum DSM 11699.</title>
        <authorList>
            <consortium name="US DOE Joint Genome Institute (JGI-PGF)"/>
            <person name="Lucas S."/>
            <person name="Copeland A."/>
            <person name="Lapidus A."/>
            <person name="Bruce D."/>
            <person name="Goodwin L."/>
            <person name="Pitluck S."/>
            <person name="Kyrpides N."/>
            <person name="Mavromatis K."/>
            <person name="Pagani I."/>
            <person name="Ivanova N."/>
            <person name="Mikhailova N."/>
            <person name="Daligault H."/>
            <person name="Detter J.C."/>
            <person name="Tapia R."/>
            <person name="Han C."/>
            <person name="Land M."/>
            <person name="Hauser L."/>
            <person name="Markowitz V."/>
            <person name="Cheng J.-F."/>
            <person name="Hugenholtz P."/>
            <person name="Woyke T."/>
            <person name="Wu D."/>
            <person name="Spring S."/>
            <person name="Brambilla E."/>
            <person name="Klenk H.-P."/>
            <person name="Eisen J.A."/>
        </authorList>
    </citation>
    <scope>NUCLEOTIDE SEQUENCE [LARGE SCALE GENOMIC DNA]</scope>
    <source>
        <strain evidence="10">DSM 11699 / BSA</strain>
    </source>
</reference>
<dbReference type="Proteomes" id="UP000007102">
    <property type="component" value="Chromosome"/>
</dbReference>
<dbReference type="STRING" id="868864.Dester_0822"/>
<gene>
    <name evidence="9" type="ordered locus">Dester_0822</name>
</gene>
<dbReference type="GO" id="GO:0046872">
    <property type="term" value="F:metal ion binding"/>
    <property type="evidence" value="ECO:0007669"/>
    <property type="project" value="UniProtKB-KW"/>
</dbReference>
<evidence type="ECO:0000256" key="6">
    <source>
        <dbReference type="ARBA" id="ARBA00023134"/>
    </source>
</evidence>
<dbReference type="SUPFAM" id="SSF53448">
    <property type="entry name" value="Nucleotide-diphospho-sugar transferases"/>
    <property type="match status" value="1"/>
</dbReference>
<dbReference type="FunCoup" id="F0S3P1">
    <property type="interactions" value="66"/>
</dbReference>
<dbReference type="InterPro" id="IPR029044">
    <property type="entry name" value="Nucleotide-diphossugar_trans"/>
</dbReference>
<dbReference type="InterPro" id="IPR025877">
    <property type="entry name" value="MobA-like_NTP_Trfase"/>
</dbReference>
<dbReference type="HOGENOM" id="CLU_055597_2_0_0"/>
<keyword evidence="5" id="KW-0460">Magnesium</keyword>
<dbReference type="GO" id="GO:0005525">
    <property type="term" value="F:GTP binding"/>
    <property type="evidence" value="ECO:0007669"/>
    <property type="project" value="UniProtKB-KW"/>
</dbReference>
<dbReference type="EMBL" id="CP002543">
    <property type="protein sequence ID" value="ADY73463.1"/>
    <property type="molecule type" value="Genomic_DNA"/>
</dbReference>
<keyword evidence="2" id="KW-0808">Transferase</keyword>
<dbReference type="InterPro" id="IPR013482">
    <property type="entry name" value="Molybde_CF_guanTrfase"/>
</dbReference>
<dbReference type="GO" id="GO:0006777">
    <property type="term" value="P:Mo-molybdopterin cofactor biosynthetic process"/>
    <property type="evidence" value="ECO:0007669"/>
    <property type="project" value="UniProtKB-KW"/>
</dbReference>
<dbReference type="Gene3D" id="3.90.550.10">
    <property type="entry name" value="Spore Coat Polysaccharide Biosynthesis Protein SpsA, Chain A"/>
    <property type="match status" value="1"/>
</dbReference>
<dbReference type="KEGG" id="dte:Dester_0822"/>
<evidence type="ECO:0000256" key="2">
    <source>
        <dbReference type="ARBA" id="ARBA00022679"/>
    </source>
</evidence>
<dbReference type="InParanoid" id="F0S3P1"/>
<evidence type="ECO:0000256" key="5">
    <source>
        <dbReference type="ARBA" id="ARBA00022842"/>
    </source>
</evidence>
<dbReference type="PANTHER" id="PTHR19136">
    <property type="entry name" value="MOLYBDENUM COFACTOR GUANYLYLTRANSFERASE"/>
    <property type="match status" value="1"/>
</dbReference>
<keyword evidence="7" id="KW-0501">Molybdenum cofactor biosynthesis</keyword>
<evidence type="ECO:0000313" key="9">
    <source>
        <dbReference type="EMBL" id="ADY73463.1"/>
    </source>
</evidence>
<reference evidence="9 10" key="1">
    <citation type="journal article" date="2011" name="Stand. Genomic Sci.">
        <title>Complete genome sequence of the thermophilic sulfur-reducer Desulfurobacterium thermolithotrophum type strain (BSA(T)) from a deep-sea hydrothermal vent.</title>
        <authorList>
            <person name="Goker M."/>
            <person name="Daligault H."/>
            <person name="Mwirichia R."/>
            <person name="Lapidus A."/>
            <person name="Lucas S."/>
            <person name="Deshpande S."/>
            <person name="Pagani I."/>
            <person name="Tapia R."/>
            <person name="Cheng J.F."/>
            <person name="Goodwin L."/>
            <person name="Pitluck S."/>
            <person name="Liolios K."/>
            <person name="Ivanova N."/>
            <person name="Mavromatis K."/>
            <person name="Mikhailova N."/>
            <person name="Pati A."/>
            <person name="Chen A."/>
            <person name="Palaniappan K."/>
            <person name="Han C."/>
            <person name="Land M."/>
            <person name="Hauser L."/>
            <person name="Pan C."/>
            <person name="Brambilla E.M."/>
            <person name="Rohde M."/>
            <person name="Spring S."/>
            <person name="Sikorski J."/>
            <person name="Wirth R."/>
            <person name="Detter J.C."/>
            <person name="Woyke T."/>
            <person name="Bristow J."/>
            <person name="Eisen J.A."/>
            <person name="Markowitz V."/>
            <person name="Hugenholtz P."/>
            <person name="Kyrpides N.C."/>
            <person name="Klenk H.P."/>
        </authorList>
    </citation>
    <scope>NUCLEOTIDE SEQUENCE [LARGE SCALE GENOMIC DNA]</scope>
    <source>
        <strain evidence="10">DSM 11699 / BSA</strain>
    </source>
</reference>
<name>F0S3P1_DESTD</name>
<keyword evidence="6" id="KW-0342">GTP-binding</keyword>
<dbReference type="GO" id="GO:0016779">
    <property type="term" value="F:nucleotidyltransferase activity"/>
    <property type="evidence" value="ECO:0007669"/>
    <property type="project" value="TreeGrafter"/>
</dbReference>
<keyword evidence="4" id="KW-0547">Nucleotide-binding</keyword>
<dbReference type="CDD" id="cd02503">
    <property type="entry name" value="MobA"/>
    <property type="match status" value="1"/>
</dbReference>
<evidence type="ECO:0000313" key="10">
    <source>
        <dbReference type="Proteomes" id="UP000007102"/>
    </source>
</evidence>